<reference evidence="1 2" key="1">
    <citation type="submission" date="2018-08" db="EMBL/GenBank/DDBJ databases">
        <title>A genome reference for cultivated species of the human gut microbiota.</title>
        <authorList>
            <person name="Zou Y."/>
            <person name="Xue W."/>
            <person name="Luo G."/>
        </authorList>
    </citation>
    <scope>NUCLEOTIDE SEQUENCE [LARGE SCALE GENOMIC DNA]</scope>
    <source>
        <strain evidence="1 2">AF34-33</strain>
    </source>
</reference>
<dbReference type="Pfam" id="PF10139">
    <property type="entry name" value="Virul_Fac"/>
    <property type="match status" value="1"/>
</dbReference>
<dbReference type="EMBL" id="QRPV01000004">
    <property type="protein sequence ID" value="RHM45382.1"/>
    <property type="molecule type" value="Genomic_DNA"/>
</dbReference>
<sequence length="932" mass="106499">MKDIVAKCQIVGRGISSALRWMEEFASEEKQRASLAKLKKLNREIKKLERATHLKPAVALFGPSQAGKSFMVGLLAKSSSDEVMYVADDATGKMYDFTDQINPPGGKESTGLVTRFTVERHVGQPADKPIMVKLFSQVDLVKIIAVGFHKNIIEPATCPREQLLGEVEKVLADLRGEMRETPYPEIDEDQIMGIKEYLSMKLGDKYIIRTLDEMSFWERAAEILPYVSWDKRYELLQFVWGKHDFFNDLFILLSRGLSTLNFANMAYVGFDALVPREVSIIDVSRYSEIKESEEEWCRKNARTGVRTKSLEVSAGGKLANIDRTILSALISELVLTLPTNVLEDHSRDFLRNADILDFPGERSADMFKERDFVVKGFEDQLKVFLRGRVSYLFDYYSLNFGISSLCLVLGDGNHEVAQLPHLILEWIHGIHGESPEARARKESDTKMLTGQDYANPLFVILSKFNTAFDKGNAMKKEGYYSIWNGRFDDNFSQAYTKQMTDVWTKKWTDKDSFKNVFILRNPMFSKAYFKNRGGETHVWEEGLKEEFEVMMSYMRESFLTDENVRSLVDKPEACWDDMIQPNHSGIDYMMPYLTPVTDPRIKKKQIEDAVEQVRKIVLNELEQYYVGGNIEVELSKAKKNALQTNLLIGKMISEQRTGKFITALSCPDYVARRVYQEFVNGQFAVQKEVSQVNVSDNQVLVDLLDSYGIQVVPGKTRYEEIISQLKTVTDIDDEKMLLEVIGEAGIDEADLHALAFYDRTKENDPVYQFVNRLVGEWLRHIDSMDSSRLKEEFCIVNPVAFVQVVGVLKDNYERVGLKERLVDALRSQVESYDVSRNQNFELVTRIASSVINQFVFSLGWIWVPVSERPVQKSSGTPIFTPGEEGMDIAQSWRTGLVESFVANVYFKSKVDNKSNLKSMSKLGEIIHSIQED</sequence>
<organism evidence="1 2">
    <name type="scientific">Butyricimonas virosa</name>
    <dbReference type="NCBI Taxonomy" id="544645"/>
    <lineage>
        <taxon>Bacteria</taxon>
        <taxon>Pseudomonadati</taxon>
        <taxon>Bacteroidota</taxon>
        <taxon>Bacteroidia</taxon>
        <taxon>Bacteroidales</taxon>
        <taxon>Odoribacteraceae</taxon>
        <taxon>Butyricimonas</taxon>
    </lineage>
</organism>
<dbReference type="InterPro" id="IPR017030">
    <property type="entry name" value="Vir_effector_SfrC"/>
</dbReference>
<gene>
    <name evidence="1" type="ORF">DWZ68_05525</name>
</gene>
<proteinExistence type="predicted"/>
<comment type="caution">
    <text evidence="1">The sequence shown here is derived from an EMBL/GenBank/DDBJ whole genome shotgun (WGS) entry which is preliminary data.</text>
</comment>
<accession>A0A415QMH9</accession>
<evidence type="ECO:0000313" key="2">
    <source>
        <dbReference type="Proteomes" id="UP000286038"/>
    </source>
</evidence>
<dbReference type="RefSeq" id="WP_118449259.1">
    <property type="nucleotide sequence ID" value="NZ_CABJDM010000004.1"/>
</dbReference>
<evidence type="ECO:0000313" key="1">
    <source>
        <dbReference type="EMBL" id="RHM45382.1"/>
    </source>
</evidence>
<protein>
    <submittedName>
        <fullName evidence="1">Uncharacterized protein</fullName>
    </submittedName>
</protein>
<name>A0A415QMH9_9BACT</name>
<dbReference type="AlphaFoldDB" id="A0A415QMH9"/>
<dbReference type="Proteomes" id="UP000286038">
    <property type="component" value="Unassembled WGS sequence"/>
</dbReference>